<dbReference type="Gene3D" id="3.40.50.150">
    <property type="entry name" value="Vaccinia Virus protein VP39"/>
    <property type="match status" value="1"/>
</dbReference>
<dbReference type="EMBL" id="JSCE01000131">
    <property type="protein sequence ID" value="KHM52150.1"/>
    <property type="molecule type" value="Genomic_DNA"/>
</dbReference>
<evidence type="ECO:0000256" key="1">
    <source>
        <dbReference type="ARBA" id="ARBA00022603"/>
    </source>
</evidence>
<evidence type="ECO:0000256" key="3">
    <source>
        <dbReference type="ARBA" id="ARBA00022691"/>
    </source>
</evidence>
<evidence type="ECO:0000256" key="2">
    <source>
        <dbReference type="ARBA" id="ARBA00022679"/>
    </source>
</evidence>
<dbReference type="SUPFAM" id="SSF53335">
    <property type="entry name" value="S-adenosyl-L-methionine-dependent methyltransferases"/>
    <property type="match status" value="1"/>
</dbReference>
<dbReference type="PANTHER" id="PTHR43836">
    <property type="entry name" value="CATECHOL O-METHYLTRANSFERASE 1-RELATED"/>
    <property type="match status" value="1"/>
</dbReference>
<keyword evidence="3" id="KW-0949">S-adenosyl-L-methionine</keyword>
<name>A0A0B2JUZ0_9FIRM</name>
<comment type="caution">
    <text evidence="4">The sequence shown here is derived from an EMBL/GenBank/DDBJ whole genome shotgun (WGS) entry which is preliminary data.</text>
</comment>
<keyword evidence="5" id="KW-1185">Reference proteome</keyword>
<dbReference type="STRING" id="82374.NZ47_06555"/>
<dbReference type="InterPro" id="IPR002935">
    <property type="entry name" value="SAM_O-MeTrfase"/>
</dbReference>
<dbReference type="InterPro" id="IPR029063">
    <property type="entry name" value="SAM-dependent_MTases_sf"/>
</dbReference>
<accession>A0A0B2JUZ0</accession>
<dbReference type="CDD" id="cd02440">
    <property type="entry name" value="AdoMet_MTases"/>
    <property type="match status" value="1"/>
</dbReference>
<dbReference type="GO" id="GO:0008171">
    <property type="term" value="F:O-methyltransferase activity"/>
    <property type="evidence" value="ECO:0007669"/>
    <property type="project" value="InterPro"/>
</dbReference>
<evidence type="ECO:0000313" key="4">
    <source>
        <dbReference type="EMBL" id="KHM52150.1"/>
    </source>
</evidence>
<dbReference type="GO" id="GO:0032259">
    <property type="term" value="P:methylation"/>
    <property type="evidence" value="ECO:0007669"/>
    <property type="project" value="UniProtKB-KW"/>
</dbReference>
<dbReference type="eggNOG" id="COG4122">
    <property type="taxonomic scope" value="Bacteria"/>
</dbReference>
<evidence type="ECO:0000313" key="5">
    <source>
        <dbReference type="Proteomes" id="UP000030993"/>
    </source>
</evidence>
<organism evidence="4 5">
    <name type="scientific">Anaerovibrio lipolyticus</name>
    <dbReference type="NCBI Taxonomy" id="82374"/>
    <lineage>
        <taxon>Bacteria</taxon>
        <taxon>Bacillati</taxon>
        <taxon>Bacillota</taxon>
        <taxon>Negativicutes</taxon>
        <taxon>Selenomonadales</taxon>
        <taxon>Selenomonadaceae</taxon>
        <taxon>Anaerovibrio</taxon>
    </lineage>
</organism>
<dbReference type="PANTHER" id="PTHR43836:SF2">
    <property type="entry name" value="CATECHOL O-METHYLTRANSFERASE 1-RELATED"/>
    <property type="match status" value="1"/>
</dbReference>
<gene>
    <name evidence="4" type="ORF">NZ47_06555</name>
</gene>
<reference evidence="4 5" key="1">
    <citation type="journal article" date="2013" name="PLoS ONE">
        <title>Identification and characterization of three novel lipases belonging to families II and V from Anaerovibrio lipolyticus 5ST.</title>
        <authorList>
            <person name="Prive F."/>
            <person name="Kaderbhai N.N."/>
            <person name="Girdwood S."/>
            <person name="Worgan H.J."/>
            <person name="Pinloche E."/>
            <person name="Scollan N.D."/>
            <person name="Huws S.A."/>
            <person name="Newbold C.J."/>
        </authorList>
    </citation>
    <scope>NUCLEOTIDE SEQUENCE [LARGE SCALE GENOMIC DNA]</scope>
    <source>
        <strain evidence="4 5">5S</strain>
    </source>
</reference>
<dbReference type="Proteomes" id="UP000030993">
    <property type="component" value="Unassembled WGS sequence"/>
</dbReference>
<keyword evidence="1 4" id="KW-0489">Methyltransferase</keyword>
<dbReference type="Pfam" id="PF01596">
    <property type="entry name" value="Methyltransf_3"/>
    <property type="match status" value="1"/>
</dbReference>
<dbReference type="AlphaFoldDB" id="A0A0B2JUZ0"/>
<sequence length="204" mass="23314">MEKFEALIGEMEEYGRSNHVPIINEKGMPVLLEMVRQKKPHRVLEIGTAIGYSALLIANNSADDVEIDTLELSQERADIARAYIDRSAYKDRIRIHIGDAGENILKLSGKYDFVFIDAAKGQYPDYFRKVYPLLTENAMVLADNVLFRGYVRGAAECPRRFKTIVKRLREYISLVSENNEFETVIREDGDGLAVSQRLPKENNR</sequence>
<dbReference type="RefSeq" id="WP_039208028.1">
    <property type="nucleotide sequence ID" value="NZ_JSCE01000131.1"/>
</dbReference>
<protein>
    <submittedName>
        <fullName evidence="4">Methyltransferase</fullName>
    </submittedName>
</protein>
<proteinExistence type="predicted"/>
<dbReference type="PROSITE" id="PS51682">
    <property type="entry name" value="SAM_OMT_I"/>
    <property type="match status" value="1"/>
</dbReference>
<keyword evidence="2 4" id="KW-0808">Transferase</keyword>